<organism evidence="2 3">
    <name type="scientific">Candidatus Roizmanbacteria bacterium CG2_30_33_16</name>
    <dbReference type="NCBI Taxonomy" id="1805340"/>
    <lineage>
        <taxon>Bacteria</taxon>
        <taxon>Candidatus Roizmaniibacteriota</taxon>
    </lineage>
</organism>
<dbReference type="Proteomes" id="UP000183758">
    <property type="component" value="Unassembled WGS sequence"/>
</dbReference>
<evidence type="ECO:0000313" key="2">
    <source>
        <dbReference type="EMBL" id="OIP84670.1"/>
    </source>
</evidence>
<feature type="transmembrane region" description="Helical" evidence="1">
    <location>
        <begin position="78"/>
        <end position="97"/>
    </location>
</feature>
<feature type="transmembrane region" description="Helical" evidence="1">
    <location>
        <begin position="38"/>
        <end position="58"/>
    </location>
</feature>
<comment type="caution">
    <text evidence="2">The sequence shown here is derived from an EMBL/GenBank/DDBJ whole genome shotgun (WGS) entry which is preliminary data.</text>
</comment>
<reference evidence="2 3" key="1">
    <citation type="journal article" date="2016" name="Environ. Microbiol.">
        <title>Genomic resolution of a cold subsurface aquifer community provides metabolic insights for novel microbes adapted to high CO concentrations.</title>
        <authorList>
            <person name="Probst A.J."/>
            <person name="Castelle C.J."/>
            <person name="Singh A."/>
            <person name="Brown C.T."/>
            <person name="Anantharaman K."/>
            <person name="Sharon I."/>
            <person name="Hug L.A."/>
            <person name="Burstein D."/>
            <person name="Emerson J.B."/>
            <person name="Thomas B.C."/>
            <person name="Banfield J.F."/>
        </authorList>
    </citation>
    <scope>NUCLEOTIDE SEQUENCE [LARGE SCALE GENOMIC DNA]</scope>
    <source>
        <strain evidence="2">CG2_30_33_16</strain>
    </source>
</reference>
<dbReference type="EMBL" id="MNZM01000048">
    <property type="protein sequence ID" value="OIP84670.1"/>
    <property type="molecule type" value="Genomic_DNA"/>
</dbReference>
<keyword evidence="1" id="KW-1133">Transmembrane helix</keyword>
<name>A0A1J5HX91_9BACT</name>
<proteinExistence type="predicted"/>
<keyword evidence="1" id="KW-0812">Transmembrane</keyword>
<sequence length="98" mass="10424">MNKIVQGFVAGFAFGIIDVLLMIPIPMNDKPIAMLASFINRFAIGFFIAITDIPIPSWTKGILIGLLLSLPDAIITKTYTPIIGVGAIGGLIIGLLIK</sequence>
<dbReference type="AlphaFoldDB" id="A0A1J5HX91"/>
<feature type="transmembrane region" description="Helical" evidence="1">
    <location>
        <begin position="6"/>
        <end position="26"/>
    </location>
</feature>
<protein>
    <submittedName>
        <fullName evidence="2">Uncharacterized protein</fullName>
    </submittedName>
</protein>
<gene>
    <name evidence="2" type="ORF">AUK04_02075</name>
</gene>
<evidence type="ECO:0000313" key="3">
    <source>
        <dbReference type="Proteomes" id="UP000183758"/>
    </source>
</evidence>
<accession>A0A1J5HX91</accession>
<evidence type="ECO:0000256" key="1">
    <source>
        <dbReference type="SAM" id="Phobius"/>
    </source>
</evidence>
<keyword evidence="1" id="KW-0472">Membrane</keyword>